<dbReference type="GO" id="GO:0006633">
    <property type="term" value="P:fatty acid biosynthetic process"/>
    <property type="evidence" value="ECO:0007669"/>
    <property type="project" value="TreeGrafter"/>
</dbReference>
<dbReference type="Gene3D" id="3.40.366.10">
    <property type="entry name" value="Malonyl-Coenzyme A Acyl Carrier Protein, domain 2"/>
    <property type="match status" value="1"/>
</dbReference>
<evidence type="ECO:0000256" key="3">
    <source>
        <dbReference type="ARBA" id="ARBA00022679"/>
    </source>
</evidence>
<dbReference type="Gene3D" id="3.10.129.110">
    <property type="entry name" value="Polyketide synthase dehydratase"/>
    <property type="match status" value="1"/>
</dbReference>
<dbReference type="PROSITE" id="PS50075">
    <property type="entry name" value="CARRIER"/>
    <property type="match status" value="1"/>
</dbReference>
<feature type="non-terminal residue" evidence="7">
    <location>
        <position position="1"/>
    </location>
</feature>
<dbReference type="GO" id="GO:0071770">
    <property type="term" value="P:DIM/DIP cell wall layer assembly"/>
    <property type="evidence" value="ECO:0007669"/>
    <property type="project" value="TreeGrafter"/>
</dbReference>
<dbReference type="InterPro" id="IPR013968">
    <property type="entry name" value="PKS_KR"/>
</dbReference>
<dbReference type="InterPro" id="IPR049551">
    <property type="entry name" value="PKS_DH_C"/>
</dbReference>
<keyword evidence="1" id="KW-0596">Phosphopantetheine</keyword>
<reference evidence="7 8" key="1">
    <citation type="journal article" date="2013" name="Genome Biol. Evol.">
        <title>Genomes of Stigonematalean cyanobacteria (subsection V) and the evolution of oxygenic photosynthesis from prokaryotes to plastids.</title>
        <authorList>
            <person name="Dagan T."/>
            <person name="Roettger M."/>
            <person name="Stucken K."/>
            <person name="Landan G."/>
            <person name="Koch R."/>
            <person name="Major P."/>
            <person name="Gould S.B."/>
            <person name="Goremykin V.V."/>
            <person name="Rippka R."/>
            <person name="Tandeau de Marsac N."/>
            <person name="Gugger M."/>
            <person name="Lockhart P.J."/>
            <person name="Allen J.F."/>
            <person name="Brune I."/>
            <person name="Maus I."/>
            <person name="Puhler A."/>
            <person name="Martin W.F."/>
        </authorList>
    </citation>
    <scope>NUCLEOTIDE SEQUENCE [LARGE SCALE GENOMIC DNA]</scope>
    <source>
        <strain evidence="7 8">PCC 7110</strain>
    </source>
</reference>
<comment type="caution">
    <text evidence="7">The sequence shown here is derived from an EMBL/GenBank/DDBJ whole genome shotgun (WGS) entry which is preliminary data.</text>
</comment>
<feature type="active site" description="Proton acceptor; for dehydratase activity" evidence="4">
    <location>
        <position position="498"/>
    </location>
</feature>
<feature type="domain" description="PKS/mFAS DH" evidence="6">
    <location>
        <begin position="467"/>
        <end position="754"/>
    </location>
</feature>
<dbReference type="Pfam" id="PF00698">
    <property type="entry name" value="Acyl_transf_1"/>
    <property type="match status" value="1"/>
</dbReference>
<dbReference type="SUPFAM" id="SSF47336">
    <property type="entry name" value="ACP-like"/>
    <property type="match status" value="1"/>
</dbReference>
<dbReference type="PROSITE" id="PS00012">
    <property type="entry name" value="PHOSPHOPANTETHEINE"/>
    <property type="match status" value="1"/>
</dbReference>
<dbReference type="CDD" id="cd08955">
    <property type="entry name" value="KR_2_FAS_SDR_x"/>
    <property type="match status" value="1"/>
</dbReference>
<keyword evidence="8" id="KW-1185">Reference proteome</keyword>
<dbReference type="PROSITE" id="PS52019">
    <property type="entry name" value="PKS_MFAS_DH"/>
    <property type="match status" value="1"/>
</dbReference>
<evidence type="ECO:0000256" key="4">
    <source>
        <dbReference type="PROSITE-ProRule" id="PRU01363"/>
    </source>
</evidence>
<feature type="active site" description="Proton donor; for dehydratase activity" evidence="4">
    <location>
        <position position="669"/>
    </location>
</feature>
<dbReference type="GO" id="GO:0005737">
    <property type="term" value="C:cytoplasm"/>
    <property type="evidence" value="ECO:0007669"/>
    <property type="project" value="TreeGrafter"/>
</dbReference>
<dbReference type="InterPro" id="IPR020806">
    <property type="entry name" value="PKS_PP-bd"/>
</dbReference>
<dbReference type="InterPro" id="IPR049552">
    <property type="entry name" value="PKS_DH_N"/>
</dbReference>
<dbReference type="SMART" id="SM00827">
    <property type="entry name" value="PKS_AT"/>
    <property type="match status" value="1"/>
</dbReference>
<dbReference type="Pfam" id="PF14765">
    <property type="entry name" value="PS-DH"/>
    <property type="match status" value="1"/>
</dbReference>
<dbReference type="GO" id="GO:0005886">
    <property type="term" value="C:plasma membrane"/>
    <property type="evidence" value="ECO:0007669"/>
    <property type="project" value="TreeGrafter"/>
</dbReference>
<proteinExistence type="predicted"/>
<dbReference type="Pfam" id="PF21089">
    <property type="entry name" value="PKS_DH_N"/>
    <property type="match status" value="1"/>
</dbReference>
<dbReference type="InterPro" id="IPR036736">
    <property type="entry name" value="ACP-like_sf"/>
</dbReference>
<dbReference type="GO" id="GO:0031177">
    <property type="term" value="F:phosphopantetheine binding"/>
    <property type="evidence" value="ECO:0007669"/>
    <property type="project" value="InterPro"/>
</dbReference>
<dbReference type="GO" id="GO:0004312">
    <property type="term" value="F:fatty acid synthase activity"/>
    <property type="evidence" value="ECO:0007669"/>
    <property type="project" value="TreeGrafter"/>
</dbReference>
<name>A0A139X6N5_9CYAN</name>
<evidence type="ECO:0000256" key="2">
    <source>
        <dbReference type="ARBA" id="ARBA00022553"/>
    </source>
</evidence>
<dbReference type="InterPro" id="IPR050091">
    <property type="entry name" value="PKS_NRPS_Biosynth_Enz"/>
</dbReference>
<dbReference type="SUPFAM" id="SSF51735">
    <property type="entry name" value="NAD(P)-binding Rossmann-fold domains"/>
    <property type="match status" value="2"/>
</dbReference>
<dbReference type="SMART" id="SM00822">
    <property type="entry name" value="PKS_KR"/>
    <property type="match status" value="1"/>
</dbReference>
<dbReference type="InterPro" id="IPR057326">
    <property type="entry name" value="KR_dom"/>
</dbReference>
<dbReference type="SUPFAM" id="SSF52151">
    <property type="entry name" value="FabD/lysophospholipase-like"/>
    <property type="match status" value="1"/>
</dbReference>
<dbReference type="FunFam" id="1.10.1200.10:FF:000007">
    <property type="entry name" value="Probable polyketide synthase pks17"/>
    <property type="match status" value="1"/>
</dbReference>
<protein>
    <submittedName>
        <fullName evidence="7">Uncharacterized protein</fullName>
    </submittedName>
</protein>
<dbReference type="FunFam" id="3.40.366.10:FF:000002">
    <property type="entry name" value="Probable polyketide synthase 2"/>
    <property type="match status" value="1"/>
</dbReference>
<evidence type="ECO:0000313" key="8">
    <source>
        <dbReference type="Proteomes" id="UP000076925"/>
    </source>
</evidence>
<dbReference type="PANTHER" id="PTHR43775:SF37">
    <property type="entry name" value="SI:DKEY-61P9.11"/>
    <property type="match status" value="1"/>
</dbReference>
<dbReference type="InterPro" id="IPR016036">
    <property type="entry name" value="Malonyl_transacylase_ACP-bd"/>
</dbReference>
<dbReference type="InterPro" id="IPR020807">
    <property type="entry name" value="PKS_DH"/>
</dbReference>
<dbReference type="SMART" id="SM00826">
    <property type="entry name" value="PKS_DH"/>
    <property type="match status" value="1"/>
</dbReference>
<dbReference type="EMBL" id="ANNX02000029">
    <property type="protein sequence ID" value="KYC40369.1"/>
    <property type="molecule type" value="Genomic_DNA"/>
</dbReference>
<dbReference type="InterPro" id="IPR014043">
    <property type="entry name" value="Acyl_transferase_dom"/>
</dbReference>
<dbReference type="Pfam" id="PF21394">
    <property type="entry name" value="Beta-ketacyl_N"/>
    <property type="match status" value="1"/>
</dbReference>
<dbReference type="InterPro" id="IPR049490">
    <property type="entry name" value="C883_1060-like_KR_N"/>
</dbReference>
<dbReference type="InterPro" id="IPR042104">
    <property type="entry name" value="PKS_dehydratase_sf"/>
</dbReference>
<feature type="region of interest" description="N-terminal hotdog fold" evidence="4">
    <location>
        <begin position="467"/>
        <end position="593"/>
    </location>
</feature>
<accession>A0A139X6N5</accession>
<dbReference type="Gene3D" id="3.40.50.720">
    <property type="entry name" value="NAD(P)-binding Rossmann-like Domain"/>
    <property type="match status" value="1"/>
</dbReference>
<feature type="domain" description="Carrier" evidence="5">
    <location>
        <begin position="1288"/>
        <end position="1363"/>
    </location>
</feature>
<feature type="region of interest" description="C-terminal hotdog fold" evidence="4">
    <location>
        <begin position="608"/>
        <end position="754"/>
    </location>
</feature>
<dbReference type="STRING" id="128403.WA1_26500"/>
<keyword evidence="2" id="KW-0597">Phosphoprotein</keyword>
<dbReference type="InterPro" id="IPR006162">
    <property type="entry name" value="Ppantetheine_attach_site"/>
</dbReference>
<dbReference type="Pfam" id="PF00550">
    <property type="entry name" value="PP-binding"/>
    <property type="match status" value="1"/>
</dbReference>
<dbReference type="PANTHER" id="PTHR43775">
    <property type="entry name" value="FATTY ACID SYNTHASE"/>
    <property type="match status" value="1"/>
</dbReference>
<gene>
    <name evidence="7" type="ORF">WA1_26500</name>
</gene>
<evidence type="ECO:0000259" key="5">
    <source>
        <dbReference type="PROSITE" id="PS50075"/>
    </source>
</evidence>
<dbReference type="InterPro" id="IPR001227">
    <property type="entry name" value="Ac_transferase_dom_sf"/>
</dbReference>
<sequence length="1411" mass="156767">PLPLSPTLPLLLPLSAHSPEAVKSLAQAYQNFLGSQEFDVAALQDICYTASVRRTHHEHRLAVVVNSPAQVKESLQNFVQGNADVNVSFGRKNRRRRPKVAFVFSGQGPQWWAMGRELLEQEPVFRSAMEQCDELIKSHTGWSVLEELTKDDASQSRLQETEFAQPAIFALQVALAQVWRSWGIDPDAVVGHSLGEVAAARISGALTLEEAVYLICHRGRLMQQATGHGKMAAIELSAKETERLLSGYEDRLTIAAINSPTSTVISGEPFAVESVLKLLQQEQPEVFCKLLPVNYAFHSPQMAHFAVELVQHLHQLQPHSGTIPFFSTVTGQMSHSVDLDATYWGRNLEQSVRFADAIEELANAGQTIFIEVSPHPVLSGYISQCLNHLNKEGTVLPSLRRGQPERTTLLSSLGNIYTQGYPVNWQLLYPSANSVVSLPSYPWQRQRYWFERKHQKPVLPTRDTSLHPLLGQRLRSPLKETLFESELSVDLQPFLVGHQIYGMVVLPGAGYLEIALAGAAAVGLEPCCLQAVSIQEPLILPENSSRVVQLILTPLGDGQTSFRIVSVEGDRADDANNWVQHTAGKVNVGQSNPVQTSVSLKDLQARIQEQVSIITYYQQLQERGLEYGSSFQGIEQLWRYDGEVLGRIRLPEALVSEATAYHLHPVLMDSGFQLLFAALASESEDDTYLPVGLDNLRLYRRADTQLWIHGQIRRKDNLNQEALTGDLRLFDDAGKIVAEIEGFHVKRAKREMLLQFAQKNQNLNHWLYEVEWRSQARETNLQHQVNSGSWLLFADREGIAAEVAKLLKNQGDNCFMVFPGEAYEVSEEGHYKINPESTQDFQKLFNEVLKINKTPLRGVAHLWGLDSSSEEAMTVDSLKVAQTLGSQSVLHLVQELAKVDESVSPRLWLVTRGTQPVESQTTSEGVAHSTLWGLGRVISLEHPEIWGGMVDLETGTSEGAASLLFAEISQPNKEDHIVFRGEQRYVARLVPSSHTKKAAEPLSLRKDATYLITGGLGSLGLQLAGWMVQQGARYLVLVGRSGASETTREVLKELERSGVKVLVAKGDVSQQKDVARILGEISESMPVLRGVIHAAGILDDGVLLQQEWERFNKVMAPKVEGAWNLHLLTQNLSLDYFVMFSSVASLLGSPGQGNYAAANAFLDALAHYRRAQGLPGLSINWSFWANMGMAAGLDGINQNRLAAMGMETIAPTQGLQVLEQLLQESSTQVGVIPVNWMQFMQQFTLDTAPPLLTEFTRGLVQVNTEQLTVPKLEFLLKLKQVLARDRQELLLAHIQDQVTKVLGLTSSHRIEAHQGFFDLGMDSLTSMELRNRLQASLGHALSSTLIFDYPTLNALATYLAGEMFSEESHEEDLQVVLEKNHQQAMSVAEIEQLSEEDAEALLLKELESIKF</sequence>
<dbReference type="InterPro" id="IPR009081">
    <property type="entry name" value="PP-bd_ACP"/>
</dbReference>
<keyword evidence="3" id="KW-0808">Transferase</keyword>
<dbReference type="RefSeq" id="WP_272819234.1">
    <property type="nucleotide sequence ID" value="NZ_KQ976354.1"/>
</dbReference>
<dbReference type="Gene3D" id="3.30.70.3290">
    <property type="match status" value="1"/>
</dbReference>
<evidence type="ECO:0000313" key="7">
    <source>
        <dbReference type="EMBL" id="KYC40369.1"/>
    </source>
</evidence>
<dbReference type="InterPro" id="IPR036291">
    <property type="entry name" value="NAD(P)-bd_dom_sf"/>
</dbReference>
<dbReference type="InterPro" id="IPR049900">
    <property type="entry name" value="PKS_mFAS_DH"/>
</dbReference>
<dbReference type="Pfam" id="PF08659">
    <property type="entry name" value="KR"/>
    <property type="match status" value="1"/>
</dbReference>
<dbReference type="Pfam" id="PF22621">
    <property type="entry name" value="CurL-like_PKS_C"/>
    <property type="match status" value="1"/>
</dbReference>
<dbReference type="SUPFAM" id="SSF55048">
    <property type="entry name" value="Probable ACP-binding domain of malonyl-CoA ACP transacylase"/>
    <property type="match status" value="1"/>
</dbReference>
<dbReference type="InterPro" id="IPR016035">
    <property type="entry name" value="Acyl_Trfase/lysoPLipase"/>
</dbReference>
<evidence type="ECO:0000256" key="1">
    <source>
        <dbReference type="ARBA" id="ARBA00022450"/>
    </source>
</evidence>
<dbReference type="Gene3D" id="1.10.1200.10">
    <property type="entry name" value="ACP-like"/>
    <property type="match status" value="1"/>
</dbReference>
<evidence type="ECO:0000259" key="6">
    <source>
        <dbReference type="PROSITE" id="PS52019"/>
    </source>
</evidence>
<dbReference type="SMART" id="SM00823">
    <property type="entry name" value="PKS_PP"/>
    <property type="match status" value="1"/>
</dbReference>
<dbReference type="Proteomes" id="UP000076925">
    <property type="component" value="Unassembled WGS sequence"/>
</dbReference>
<organism evidence="7 8">
    <name type="scientific">Scytonema hofmannii PCC 7110</name>
    <dbReference type="NCBI Taxonomy" id="128403"/>
    <lineage>
        <taxon>Bacteria</taxon>
        <taxon>Bacillati</taxon>
        <taxon>Cyanobacteriota</taxon>
        <taxon>Cyanophyceae</taxon>
        <taxon>Nostocales</taxon>
        <taxon>Scytonemataceae</taxon>
        <taxon>Scytonema</taxon>
    </lineage>
</organism>
<dbReference type="SMART" id="SM01294">
    <property type="entry name" value="PKS_PP_betabranch"/>
    <property type="match status" value="1"/>
</dbReference>